<dbReference type="EMBL" id="CP045643">
    <property type="protein sequence ID" value="QFZ72356.1"/>
    <property type="molecule type" value="Genomic_DNA"/>
</dbReference>
<dbReference type="SUPFAM" id="SSF55729">
    <property type="entry name" value="Acyl-CoA N-acyltransferases (Nat)"/>
    <property type="match status" value="1"/>
</dbReference>
<protein>
    <submittedName>
        <fullName evidence="2">GNAT family N-acetyltransferase</fullName>
    </submittedName>
</protein>
<dbReference type="InterPro" id="IPR000182">
    <property type="entry name" value="GNAT_dom"/>
</dbReference>
<dbReference type="Gene3D" id="3.40.630.30">
    <property type="match status" value="1"/>
</dbReference>
<dbReference type="Pfam" id="PF13527">
    <property type="entry name" value="Acetyltransf_9"/>
    <property type="match status" value="1"/>
</dbReference>
<gene>
    <name evidence="2" type="ORF">GFH48_02960</name>
</gene>
<feature type="domain" description="N-acetyltransferase" evidence="1">
    <location>
        <begin position="4"/>
        <end position="153"/>
    </location>
</feature>
<name>A0A5Q0L6M3_9ACTN</name>
<dbReference type="AlphaFoldDB" id="A0A5Q0L6M3"/>
<dbReference type="PROSITE" id="PS51186">
    <property type="entry name" value="GNAT"/>
    <property type="match status" value="1"/>
</dbReference>
<dbReference type="RefSeq" id="WP_153286726.1">
    <property type="nucleotide sequence ID" value="NZ_CP045643.1"/>
</dbReference>
<dbReference type="Proteomes" id="UP000326179">
    <property type="component" value="Chromosome"/>
</dbReference>
<evidence type="ECO:0000313" key="2">
    <source>
        <dbReference type="EMBL" id="QFZ72356.1"/>
    </source>
</evidence>
<evidence type="ECO:0000313" key="3">
    <source>
        <dbReference type="Proteomes" id="UP000326179"/>
    </source>
</evidence>
<keyword evidence="3" id="KW-1185">Reference proteome</keyword>
<organism evidence="2 3">
    <name type="scientific">Streptomyces fagopyri</name>
    <dbReference type="NCBI Taxonomy" id="2662397"/>
    <lineage>
        <taxon>Bacteria</taxon>
        <taxon>Bacillati</taxon>
        <taxon>Actinomycetota</taxon>
        <taxon>Actinomycetes</taxon>
        <taxon>Kitasatosporales</taxon>
        <taxon>Streptomycetaceae</taxon>
        <taxon>Streptomyces</taxon>
    </lineage>
</organism>
<proteinExistence type="predicted"/>
<dbReference type="KEGG" id="sfy:GFH48_02960"/>
<evidence type="ECO:0000259" key="1">
    <source>
        <dbReference type="PROSITE" id="PS51186"/>
    </source>
</evidence>
<reference evidence="2 3" key="1">
    <citation type="submission" date="2019-10" db="EMBL/GenBank/DDBJ databases">
        <title>A novel species.</title>
        <authorList>
            <person name="Gao J."/>
        </authorList>
    </citation>
    <scope>NUCLEOTIDE SEQUENCE [LARGE SCALE GENOMIC DNA]</scope>
    <source>
        <strain evidence="2 3">QMT-28</strain>
    </source>
</reference>
<accession>A0A5Q0L6M3</accession>
<dbReference type="GO" id="GO:0016747">
    <property type="term" value="F:acyltransferase activity, transferring groups other than amino-acyl groups"/>
    <property type="evidence" value="ECO:0007669"/>
    <property type="project" value="InterPro"/>
</dbReference>
<dbReference type="InterPro" id="IPR016181">
    <property type="entry name" value="Acyl_CoA_acyltransferase"/>
</dbReference>
<sequence>MSDYRITKYTPDARDAVIEFQQMLWQGGPQGNAAYLEWKFADNPYLDDRYVTLAWEGHELVGMLGVFGSSWEVDGHGPVMLPCLADTVVAPDHRGGPLFGRMLDSLIERLRADGVPWLLDFGDQPAGPAMLMNGWTAVGPWPVASAEREVPLTTQGAWDDLEAVRGSRSGAVIRSVATSTADMPALASKLPTDAGVRVVRDERYFRWRGDNPLARYFHLVAESQGTVGYLIAHRTSVDTDDGPTPTTIVECEAVDDDVWSDLVEAALATVPGKVVTMWVRDLSPSRVHGIESLGLSLTKPSGRLSQDIHLPKLVMRSTGVLDGQSSPLATLNSPSVWDMRGVSGRGWR</sequence>
<keyword evidence="2" id="KW-0808">Transferase</keyword>